<evidence type="ECO:0000313" key="11">
    <source>
        <dbReference type="EMBL" id="SOV82095.1"/>
    </source>
</evidence>
<sequence length="448" mass="51590">MMLYISAKKAQVAFILYIVLVLRIINGNNDFYNPSALNSEISGFIGYKCNFSNEGVHNLKPDMRERRSIFCNIHSYFIYDKIRLIIPKKSSSPEFKILPEKCFQKVYTDYENRVETDISELGLIEYEIEENDTNPNYNERTITISPFSTKDIEFFCFCDNTEKVISSIEGRSAMVHVRVLKYPHNILFTNLTNDLFTYLPKTYNESNFVSNVLEVELNDGELFVLACELINKKCFQETNDKALYKSNKIIYHKKLTIFKAPFYVTSKDVNTECTCKFKTNNYKIVLKPKYEKKVIHGCNFSSNASSKHTFTDSLDISLVDDNAHISCNVHLSEPKYNHLVGLNCPGDIVPDCFFQVYQPESEELEPSNIVYLDSQINIGDIEYYEDVEGDDKIKLFGIVGSIPKTTSFTCICKKDKKSAYMTVTIDSAYYGFLAKTFIFLIVAILLYI</sequence>
<evidence type="ECO:0000313" key="12">
    <source>
        <dbReference type="Proteomes" id="UP000076359"/>
    </source>
</evidence>
<evidence type="ECO:0000259" key="9">
    <source>
        <dbReference type="PROSITE" id="PS51701"/>
    </source>
</evidence>
<reference evidence="10 12" key="1">
    <citation type="journal article" date="2016" name="Nat. Commun.">
        <title>Genomes of cryptic chimpanzee Plasmodium species reveal key evolutionary events leading to human malaria.</title>
        <authorList>
            <person name="Sundararaman S.A."/>
            <person name="Plenderleith L.J."/>
            <person name="Liu W."/>
            <person name="Loy D.E."/>
            <person name="Learn G.H."/>
            <person name="Li Y."/>
            <person name="Shaw K.S."/>
            <person name="Ayouba A."/>
            <person name="Peeters M."/>
            <person name="Speede S."/>
            <person name="Shaw G.M."/>
            <person name="Bushman F.D."/>
            <person name="Brisson D."/>
            <person name="Rayner J.C."/>
            <person name="Sharp P.M."/>
            <person name="Hahn B.H."/>
        </authorList>
    </citation>
    <scope>NUCLEOTIDE SEQUENCE [LARGE SCALE GENOMIC DNA]</scope>
    <source>
        <strain evidence="10 12">SY57</strain>
    </source>
</reference>
<dbReference type="InterPro" id="IPR010884">
    <property type="entry name" value="6_CYS_dom"/>
</dbReference>
<dbReference type="Proteomes" id="UP000240500">
    <property type="component" value="Chromosome 13"/>
</dbReference>
<evidence type="ECO:0000313" key="13">
    <source>
        <dbReference type="Proteomes" id="UP000240500"/>
    </source>
</evidence>
<feature type="domain" description="6-Cys" evidence="9">
    <location>
        <begin position="45"/>
        <end position="182"/>
    </location>
</feature>
<feature type="transmembrane region" description="Helical" evidence="8">
    <location>
        <begin position="428"/>
        <end position="447"/>
    </location>
</feature>
<gene>
    <name evidence="11" type="ORF">PRG01_1349200</name>
    <name evidence="10" type="ORF">PRSY57_1345700</name>
</gene>
<protein>
    <submittedName>
        <fullName evidence="10">6-cysteine protein</fullName>
    </submittedName>
</protein>
<comment type="subcellular location">
    <subcellularLocation>
        <location evidence="1">Cell membrane</location>
    </subcellularLocation>
    <subcellularLocation>
        <location evidence="2">Cell surface</location>
    </subcellularLocation>
</comment>
<keyword evidence="7" id="KW-0325">Glycoprotein</keyword>
<dbReference type="VEuPathDB" id="PlasmoDB:PRCDC_1345700"/>
<dbReference type="Proteomes" id="UP000076359">
    <property type="component" value="Chromosome 13"/>
</dbReference>
<accession>A0A151L7G7</accession>
<keyword evidence="8" id="KW-0812">Transmembrane</keyword>
<dbReference type="PROSITE" id="PS51701">
    <property type="entry name" value="6_CYS"/>
    <property type="match status" value="2"/>
</dbReference>
<name>A0A151L7G7_PLARE</name>
<dbReference type="InterPro" id="IPR038160">
    <property type="entry name" value="6_CYS_dom_sf"/>
</dbReference>
<dbReference type="Gene3D" id="2.60.40.2860">
    <property type="match status" value="2"/>
</dbReference>
<evidence type="ECO:0000256" key="1">
    <source>
        <dbReference type="ARBA" id="ARBA00004236"/>
    </source>
</evidence>
<dbReference type="AlphaFoldDB" id="A0A151L7G7"/>
<dbReference type="SMART" id="SM00970">
    <property type="entry name" value="s48_45"/>
    <property type="match status" value="2"/>
</dbReference>
<keyword evidence="5 8" id="KW-0472">Membrane</keyword>
<feature type="domain" description="6-Cys" evidence="9">
    <location>
        <begin position="294"/>
        <end position="436"/>
    </location>
</feature>
<evidence type="ECO:0000256" key="3">
    <source>
        <dbReference type="ARBA" id="ARBA00022475"/>
    </source>
</evidence>
<evidence type="ECO:0000256" key="4">
    <source>
        <dbReference type="ARBA" id="ARBA00022729"/>
    </source>
</evidence>
<evidence type="ECO:0000256" key="6">
    <source>
        <dbReference type="ARBA" id="ARBA00023157"/>
    </source>
</evidence>
<dbReference type="OrthoDB" id="390246at2759"/>
<dbReference type="EMBL" id="LT969576">
    <property type="protein sequence ID" value="SOV82095.1"/>
    <property type="molecule type" value="Genomic_DNA"/>
</dbReference>
<dbReference type="GO" id="GO:0009986">
    <property type="term" value="C:cell surface"/>
    <property type="evidence" value="ECO:0007669"/>
    <property type="project" value="UniProtKB-SubCell"/>
</dbReference>
<organism evidence="10 12">
    <name type="scientific">Plasmodium reichenowi</name>
    <dbReference type="NCBI Taxonomy" id="5854"/>
    <lineage>
        <taxon>Eukaryota</taxon>
        <taxon>Sar</taxon>
        <taxon>Alveolata</taxon>
        <taxon>Apicomplexa</taxon>
        <taxon>Aconoidasida</taxon>
        <taxon>Haemosporida</taxon>
        <taxon>Plasmodiidae</taxon>
        <taxon>Plasmodium</taxon>
        <taxon>Plasmodium (Laverania)</taxon>
    </lineage>
</organism>
<dbReference type="Pfam" id="PF07422">
    <property type="entry name" value="s48_45"/>
    <property type="match status" value="2"/>
</dbReference>
<evidence type="ECO:0000256" key="2">
    <source>
        <dbReference type="ARBA" id="ARBA00004241"/>
    </source>
</evidence>
<dbReference type="EMBL" id="LVLA01000014">
    <property type="protein sequence ID" value="KYN94889.1"/>
    <property type="molecule type" value="Genomic_DNA"/>
</dbReference>
<dbReference type="VEuPathDB" id="PlasmoDB:PRG01_1349200"/>
<proteinExistence type="predicted"/>
<evidence type="ECO:0000256" key="5">
    <source>
        <dbReference type="ARBA" id="ARBA00023136"/>
    </source>
</evidence>
<keyword evidence="4" id="KW-0732">Signal</keyword>
<dbReference type="GeneID" id="24533029"/>
<evidence type="ECO:0000256" key="7">
    <source>
        <dbReference type="ARBA" id="ARBA00023180"/>
    </source>
</evidence>
<evidence type="ECO:0000256" key="8">
    <source>
        <dbReference type="SAM" id="Phobius"/>
    </source>
</evidence>
<reference evidence="11 13" key="2">
    <citation type="submission" date="2016-09" db="EMBL/GenBank/DDBJ databases">
        <authorList>
            <consortium name="Pathogen Informatics"/>
        </authorList>
    </citation>
    <scope>NUCLEOTIDE SEQUENCE [LARGE SCALE GENOMIC DNA]</scope>
</reference>
<dbReference type="GO" id="GO:0005886">
    <property type="term" value="C:plasma membrane"/>
    <property type="evidence" value="ECO:0007669"/>
    <property type="project" value="UniProtKB-SubCell"/>
</dbReference>
<evidence type="ECO:0000313" key="10">
    <source>
        <dbReference type="EMBL" id="KYN94889.1"/>
    </source>
</evidence>
<keyword evidence="3" id="KW-1003">Cell membrane</keyword>
<keyword evidence="8" id="KW-1133">Transmembrane helix</keyword>
<keyword evidence="6" id="KW-1015">Disulfide bond</keyword>
<dbReference type="KEGG" id="prei:PRSY57_1345700"/>
<dbReference type="RefSeq" id="XP_012764835.2">
    <property type="nucleotide sequence ID" value="XM_012909381.2"/>
</dbReference>